<sequence>MTAIETLLTYLAFADNFDYDINIYQVAIEPHVRNLIKFLNNAGANITLNVDHSIVVKPSKIQIKNHEFTIIPDYIAA</sequence>
<protein>
    <submittedName>
        <fullName evidence="3">UDP-N-acetylglucosamine 1-carboxyvinyltransferase</fullName>
    </submittedName>
</protein>
<dbReference type="Proteomes" id="UP000485621">
    <property type="component" value="Unassembled WGS sequence"/>
</dbReference>
<dbReference type="InterPro" id="IPR036968">
    <property type="entry name" value="Enolpyruvate_Tfrase_sf"/>
</dbReference>
<dbReference type="EMBL" id="MWDB01000013">
    <property type="protein sequence ID" value="OQB41626.1"/>
    <property type="molecule type" value="Genomic_DNA"/>
</dbReference>
<proteinExistence type="predicted"/>
<comment type="caution">
    <text evidence="3">The sequence shown here is derived from an EMBL/GenBank/DDBJ whole genome shotgun (WGS) entry which is preliminary data.</text>
</comment>
<name>A0A1V5ZNL5_9BACT</name>
<dbReference type="GO" id="GO:0016765">
    <property type="term" value="F:transferase activity, transferring alkyl or aryl (other than methyl) groups"/>
    <property type="evidence" value="ECO:0007669"/>
    <property type="project" value="InterPro"/>
</dbReference>
<dbReference type="InterPro" id="IPR013792">
    <property type="entry name" value="RNA3'P_cycl/enolpyr_Trfase_a/b"/>
</dbReference>
<dbReference type="Gene3D" id="3.65.10.10">
    <property type="entry name" value="Enolpyruvate transferase domain"/>
    <property type="match status" value="1"/>
</dbReference>
<evidence type="ECO:0000313" key="3">
    <source>
        <dbReference type="EMBL" id="OQB41626.1"/>
    </source>
</evidence>
<evidence type="ECO:0000256" key="1">
    <source>
        <dbReference type="ARBA" id="ARBA00022679"/>
    </source>
</evidence>
<dbReference type="AlphaFoldDB" id="A0A1V5ZNL5"/>
<accession>A0A1V5ZNL5</accession>
<organism evidence="3">
    <name type="scientific">candidate division CPR1 bacterium ADurb.Bin160</name>
    <dbReference type="NCBI Taxonomy" id="1852826"/>
    <lineage>
        <taxon>Bacteria</taxon>
        <taxon>candidate division CPR1</taxon>
    </lineage>
</organism>
<reference evidence="3" key="1">
    <citation type="submission" date="2017-02" db="EMBL/GenBank/DDBJ databases">
        <title>Delving into the versatile metabolic prowess of the omnipresent phylum Bacteroidetes.</title>
        <authorList>
            <person name="Nobu M.K."/>
            <person name="Mei R."/>
            <person name="Narihiro T."/>
            <person name="Kuroda K."/>
            <person name="Liu W.-T."/>
        </authorList>
    </citation>
    <scope>NUCLEOTIDE SEQUENCE</scope>
    <source>
        <strain evidence="3">ADurb.Bin160</strain>
    </source>
</reference>
<dbReference type="InterPro" id="IPR001986">
    <property type="entry name" value="Enolpyruvate_Tfrase_dom"/>
</dbReference>
<dbReference type="Pfam" id="PF00275">
    <property type="entry name" value="EPSP_synthase"/>
    <property type="match status" value="1"/>
</dbReference>
<gene>
    <name evidence="3" type="ORF">BWY04_00722</name>
</gene>
<feature type="domain" description="Enolpyruvate transferase" evidence="2">
    <location>
        <begin position="5"/>
        <end position="77"/>
    </location>
</feature>
<keyword evidence="1 3" id="KW-0808">Transferase</keyword>
<evidence type="ECO:0000259" key="2">
    <source>
        <dbReference type="Pfam" id="PF00275"/>
    </source>
</evidence>
<dbReference type="SUPFAM" id="SSF55205">
    <property type="entry name" value="EPT/RTPC-like"/>
    <property type="match status" value="1"/>
</dbReference>